<reference evidence="2" key="1">
    <citation type="submission" date="2022-07" db="EMBL/GenBank/DDBJ databases">
        <title>Genome Sequence of Agrocybe chaxingu.</title>
        <authorList>
            <person name="Buettner E."/>
        </authorList>
    </citation>
    <scope>NUCLEOTIDE SEQUENCE</scope>
    <source>
        <strain evidence="2">MP-N11</strain>
    </source>
</reference>
<feature type="compositionally biased region" description="Low complexity" evidence="1">
    <location>
        <begin position="44"/>
        <end position="74"/>
    </location>
</feature>
<name>A0A9W8MNM1_9AGAR</name>
<evidence type="ECO:0000313" key="3">
    <source>
        <dbReference type="Proteomes" id="UP001148786"/>
    </source>
</evidence>
<comment type="caution">
    <text evidence="2">The sequence shown here is derived from an EMBL/GenBank/DDBJ whole genome shotgun (WGS) entry which is preliminary data.</text>
</comment>
<dbReference type="Proteomes" id="UP001148786">
    <property type="component" value="Unassembled WGS sequence"/>
</dbReference>
<sequence>MQTRSQARKSPPEVVMYDGDGVCTRTTPSATGQGTHTRWEYDESSPTRTTKSNTTTTREARPNRLTNLTINTNRAASVESFNSLFDGPLSPLTDDGSEASGDSFSSPLDGSSSSISSEGSAKDSEPPRTPTRNTAAVLPSGPGPVPYPS</sequence>
<protein>
    <submittedName>
        <fullName evidence="2">Uncharacterized protein</fullName>
    </submittedName>
</protein>
<feature type="compositionally biased region" description="Low complexity" evidence="1">
    <location>
        <begin position="100"/>
        <end position="119"/>
    </location>
</feature>
<gene>
    <name evidence="2" type="ORF">NLJ89_g12298</name>
</gene>
<accession>A0A9W8MNM1</accession>
<dbReference type="EMBL" id="JANKHO010003912">
    <property type="protein sequence ID" value="KAJ3480149.1"/>
    <property type="molecule type" value="Genomic_DNA"/>
</dbReference>
<evidence type="ECO:0000313" key="2">
    <source>
        <dbReference type="EMBL" id="KAJ3480149.1"/>
    </source>
</evidence>
<dbReference type="AlphaFoldDB" id="A0A9W8MNM1"/>
<feature type="compositionally biased region" description="Polar residues" evidence="1">
    <location>
        <begin position="24"/>
        <end position="36"/>
    </location>
</feature>
<evidence type="ECO:0000256" key="1">
    <source>
        <dbReference type="SAM" id="MobiDB-lite"/>
    </source>
</evidence>
<keyword evidence="3" id="KW-1185">Reference proteome</keyword>
<feature type="region of interest" description="Disordered" evidence="1">
    <location>
        <begin position="1"/>
        <end position="149"/>
    </location>
</feature>
<dbReference type="OrthoDB" id="10603214at2759"/>
<proteinExistence type="predicted"/>
<organism evidence="2 3">
    <name type="scientific">Agrocybe chaxingu</name>
    <dbReference type="NCBI Taxonomy" id="84603"/>
    <lineage>
        <taxon>Eukaryota</taxon>
        <taxon>Fungi</taxon>
        <taxon>Dikarya</taxon>
        <taxon>Basidiomycota</taxon>
        <taxon>Agaricomycotina</taxon>
        <taxon>Agaricomycetes</taxon>
        <taxon>Agaricomycetidae</taxon>
        <taxon>Agaricales</taxon>
        <taxon>Agaricineae</taxon>
        <taxon>Strophariaceae</taxon>
        <taxon>Agrocybe</taxon>
    </lineage>
</organism>